<comment type="caution">
    <text evidence="6">The sequence shown here is derived from an EMBL/GenBank/DDBJ whole genome shotgun (WGS) entry which is preliminary data.</text>
</comment>
<dbReference type="Gene3D" id="3.15.10.10">
    <property type="entry name" value="Bactericidal permeability-increasing protein, domain 1"/>
    <property type="match status" value="1"/>
</dbReference>
<dbReference type="Pfam" id="PF01273">
    <property type="entry name" value="LBP_BPI_CETP"/>
    <property type="match status" value="1"/>
</dbReference>
<evidence type="ECO:0000256" key="3">
    <source>
        <dbReference type="SAM" id="SignalP"/>
    </source>
</evidence>
<dbReference type="GO" id="GO:0005615">
    <property type="term" value="C:extracellular space"/>
    <property type="evidence" value="ECO:0007669"/>
    <property type="project" value="TreeGrafter"/>
</dbReference>
<accession>A0AA36CBG2</accession>
<dbReference type="InterPro" id="IPR032942">
    <property type="entry name" value="BPI/LBP/Plunc"/>
</dbReference>
<keyword evidence="2" id="KW-1015">Disulfide bond</keyword>
<gene>
    <name evidence="6" type="ORF">MSPICULIGERA_LOCUS4323</name>
</gene>
<evidence type="ECO:0000259" key="4">
    <source>
        <dbReference type="SMART" id="SM00328"/>
    </source>
</evidence>
<proteinExistence type="inferred from homology"/>
<feature type="domain" description="Lipid-binding serum glycoprotein C-terminal" evidence="5">
    <location>
        <begin position="326"/>
        <end position="532"/>
    </location>
</feature>
<dbReference type="SUPFAM" id="SSF55394">
    <property type="entry name" value="Bactericidal permeability-increasing protein, BPI"/>
    <property type="match status" value="2"/>
</dbReference>
<evidence type="ECO:0000256" key="1">
    <source>
        <dbReference type="ARBA" id="ARBA00007292"/>
    </source>
</evidence>
<dbReference type="PANTHER" id="PTHR10504:SF143">
    <property type="entry name" value="BPI2 DOMAIN-CONTAINING PROTEIN"/>
    <property type="match status" value="1"/>
</dbReference>
<comment type="similarity">
    <text evidence="1">Belongs to the BPI/LBP/Plunc superfamily. BPI/LBP family.</text>
</comment>
<feature type="non-terminal residue" evidence="6">
    <location>
        <position position="1"/>
    </location>
</feature>
<feature type="signal peptide" evidence="3">
    <location>
        <begin position="1"/>
        <end position="24"/>
    </location>
</feature>
<sequence>MDGVLYAPILILLIIAQFSARADSDFHPILAAQVVDDDGPSRNPEPAVRVRVRPRAIHYLNQVASNLLAEQLPRLMIPNIEHRLPADQGVIKLSRIRMSRFKRAEVHDISTSAPDRITWLIKNMNIGLIGDLAGNVNILVPFDLTGEAEVLAEGLSFQIENSVHRENNGSARVTSLACHTTIRSVEVVNHNGGLFGLAVTVFKQGISDNVRTLLQGIICKKIRKYVDEDLNWKLAEVQTKSTLADAISANAIRGLSIPTPALPEELSLEKFFGPTFSRDFVIDYTLAENPVCGDNEVELSSVGEISNSGRGGTPFPPPPLNWPTIRNDESMMWVLVSDYVPNSMLYHAYKQRLIKLHIDKHTPGVSTFLKTDCGDSMCIADVIPQLSDKYPKANIELVFAATRAPAMLFSQKNQGVISINIGGVIILYVELGTQKRQEAVFDLEIVADTLLSVKQNNVSGSVRLTRFELLNRFGNLEITNAELADIALLGGQLIENMVNEMLNSGVPIPIPSVLHLDNIRINVLSRKLLIRTDFGIDERRLSRIAEKTLFASFPFGMDRSLRFHRRRW</sequence>
<evidence type="ECO:0000313" key="7">
    <source>
        <dbReference type="Proteomes" id="UP001177023"/>
    </source>
</evidence>
<feature type="domain" description="Lipid-binding serum glycoprotein N-terminal" evidence="4">
    <location>
        <begin position="51"/>
        <end position="277"/>
    </location>
</feature>
<dbReference type="Pfam" id="PF02886">
    <property type="entry name" value="LBP_BPI_CETP_C"/>
    <property type="match status" value="1"/>
</dbReference>
<dbReference type="SMART" id="SM00328">
    <property type="entry name" value="BPI1"/>
    <property type="match status" value="1"/>
</dbReference>
<dbReference type="PANTHER" id="PTHR10504">
    <property type="entry name" value="BACTERICIDAL PERMEABILITY-INCREASING BPI PROTEIN-RELATED"/>
    <property type="match status" value="1"/>
</dbReference>
<dbReference type="SMART" id="SM00329">
    <property type="entry name" value="BPI2"/>
    <property type="match status" value="1"/>
</dbReference>
<keyword evidence="7" id="KW-1185">Reference proteome</keyword>
<dbReference type="InterPro" id="IPR017943">
    <property type="entry name" value="Bactericidal_perm-incr_a/b_dom"/>
</dbReference>
<evidence type="ECO:0000256" key="2">
    <source>
        <dbReference type="ARBA" id="ARBA00023157"/>
    </source>
</evidence>
<dbReference type="InterPro" id="IPR001124">
    <property type="entry name" value="Lipid-bd_serum_glycop_C"/>
</dbReference>
<protein>
    <submittedName>
        <fullName evidence="6">Uncharacterized protein</fullName>
    </submittedName>
</protein>
<dbReference type="InterPro" id="IPR017942">
    <property type="entry name" value="Lipid-bd_serum_glycop_N"/>
</dbReference>
<keyword evidence="3" id="KW-0732">Signal</keyword>
<dbReference type="Proteomes" id="UP001177023">
    <property type="component" value="Unassembled WGS sequence"/>
</dbReference>
<dbReference type="GO" id="GO:0008289">
    <property type="term" value="F:lipid binding"/>
    <property type="evidence" value="ECO:0007669"/>
    <property type="project" value="InterPro"/>
</dbReference>
<organism evidence="6 7">
    <name type="scientific">Mesorhabditis spiculigera</name>
    <dbReference type="NCBI Taxonomy" id="96644"/>
    <lineage>
        <taxon>Eukaryota</taxon>
        <taxon>Metazoa</taxon>
        <taxon>Ecdysozoa</taxon>
        <taxon>Nematoda</taxon>
        <taxon>Chromadorea</taxon>
        <taxon>Rhabditida</taxon>
        <taxon>Rhabditina</taxon>
        <taxon>Rhabditomorpha</taxon>
        <taxon>Rhabditoidea</taxon>
        <taxon>Rhabditidae</taxon>
        <taxon>Mesorhabditinae</taxon>
        <taxon>Mesorhabditis</taxon>
    </lineage>
</organism>
<dbReference type="AlphaFoldDB" id="A0AA36CBG2"/>
<dbReference type="EMBL" id="CATQJA010001089">
    <property type="protein sequence ID" value="CAJ0565691.1"/>
    <property type="molecule type" value="Genomic_DNA"/>
</dbReference>
<evidence type="ECO:0000259" key="5">
    <source>
        <dbReference type="SMART" id="SM00329"/>
    </source>
</evidence>
<reference evidence="6" key="1">
    <citation type="submission" date="2023-06" db="EMBL/GenBank/DDBJ databases">
        <authorList>
            <person name="Delattre M."/>
        </authorList>
    </citation>
    <scope>NUCLEOTIDE SEQUENCE</scope>
    <source>
        <strain evidence="6">AF72</strain>
    </source>
</reference>
<name>A0AA36CBG2_9BILA</name>
<evidence type="ECO:0000313" key="6">
    <source>
        <dbReference type="EMBL" id="CAJ0565691.1"/>
    </source>
</evidence>
<feature type="chain" id="PRO_5041386517" evidence="3">
    <location>
        <begin position="25"/>
        <end position="568"/>
    </location>
</feature>
<dbReference type="Gene3D" id="3.15.20.10">
    <property type="entry name" value="Bactericidal permeability-increasing protein, domain 2"/>
    <property type="match status" value="1"/>
</dbReference>